<protein>
    <submittedName>
        <fullName evidence="2">Putative tail sheath protein</fullName>
    </submittedName>
</protein>
<reference evidence="3" key="1">
    <citation type="submission" date="2017-07" db="EMBL/GenBank/DDBJ databases">
        <authorList>
            <person name="Bickmore M.X."/>
            <person name="Vaden K."/>
            <person name="Brady T.S."/>
            <person name="Tateoka O.B."/>
            <person name="Carter J.L."/>
            <person name="Pape J.A."/>
            <person name="Robinson D.M."/>
            <person name="Russell K.A."/>
            <person name="Staley L.A."/>
            <person name="Stettler J.M."/>
            <person name="Townsend M.H."/>
            <person name="Wienclaw T."/>
            <person name="Williamson T.L."/>
            <person name="Kruger J.L."/>
            <person name="Berg J.A."/>
            <person name="Sharma R."/>
            <person name="Payne A.M."/>
            <person name="Fajardo C.P."/>
            <person name="Breakwell D.P."/>
            <person name="Hope S."/>
            <person name="Grose J.H."/>
        </authorList>
    </citation>
    <scope>NUCLEOTIDE SEQUENCE [LARGE SCALE GENOMIC DNA]</scope>
</reference>
<evidence type="ECO:0000313" key="2">
    <source>
        <dbReference type="EMBL" id="ASU03914.1"/>
    </source>
</evidence>
<dbReference type="EMBL" id="MF459647">
    <property type="protein sequence ID" value="ASU03914.1"/>
    <property type="molecule type" value="Genomic_DNA"/>
</dbReference>
<evidence type="ECO:0000313" key="3">
    <source>
        <dbReference type="Proteomes" id="UP000222624"/>
    </source>
</evidence>
<proteinExistence type="predicted"/>
<name>A0A223LI67_9CAUD</name>
<gene>
    <name evidence="2" type="ORF">JOAD_1</name>
</gene>
<accession>A0A223LI67</accession>
<evidence type="ECO:0000256" key="1">
    <source>
        <dbReference type="SAM" id="MobiDB-lite"/>
    </source>
</evidence>
<feature type="region of interest" description="Disordered" evidence="1">
    <location>
        <begin position="1"/>
        <end position="24"/>
    </location>
</feature>
<sequence>MTTLSQVVPGKVNNRGVNDRSIPDYSTDPATTPLHMPVIPVVTPKGEFGTQWINTADFQNIYGNIFDHKSPYYNPTAALIQNMISGGQASIGVRRLSVNKQVARIALSAFVTKKKVTNWKRNYKGMFELDSNGDKVKIGELDGLEVYVGVDAEAASKEPGELAIRTIPAAVEGDSDTYVYPLFELLAGVGDVYNLNGVHLGVKDSALNWKGIAQFVEATGVFPFFMRQFIDSATGGARNYVKDKTGKDTSQFTLFEVENDSVKYSLRECIGGYTGGNVNRPTTLRPAPFGDVVTYNDNIEELAQLMYAVEKPNNTGLVDGFQLNYRQMNPFTCTNHQGVPYFAIQGKGISMWDMSYAINAQYGVSPFLDKDGKLPSYATPVTVRDPFNVLGNVEFPLTTKQGWEITNGLMEADIQEFVDSLEQSNYVRNRQSVFWDVGYTYAVKEKMMSILGARKDVMVFACATIWEPGKMNDVASVYGRLSQLTAALRMYPESEYWGTQTMRASVNIIEGKIIDEATGWYFSGNIDLAYMFARFAGNAAGTLSSARSPDHADNRLFTTMHSPNIEFEDDGVSSDNFDNGAITLRPYDISGALFRPCLPTVYKASIDSVLKDAVTAFVCVCLEKIGQDEWNVVCGDTTITSENYAALVKDGIERKSRDRLGGIAKSVRVDATYNENQPGGRAVLNTVIHAYFNKGKYMMNLDLFAYNEQDLEA</sequence>
<dbReference type="Proteomes" id="UP000222624">
    <property type="component" value="Genome"/>
</dbReference>
<organism evidence="2 3">
    <name type="scientific">Erwinia phage vB_EamM_Joad</name>
    <dbReference type="NCBI Taxonomy" id="2026081"/>
    <lineage>
        <taxon>Viruses</taxon>
        <taxon>Duplodnaviria</taxon>
        <taxon>Heunggongvirae</taxon>
        <taxon>Uroviricota</taxon>
        <taxon>Caudoviricetes</taxon>
        <taxon>Chimalliviridae</taxon>
        <taxon>Risingsunvirus</taxon>
        <taxon>Risingsunvirus risingsun</taxon>
    </lineage>
</organism>